<dbReference type="Proteomes" id="UP000290037">
    <property type="component" value="Unassembled WGS sequence"/>
</dbReference>
<dbReference type="PRINTS" id="PR00473">
    <property type="entry name" value="GALCTOKINASE"/>
</dbReference>
<dbReference type="GO" id="GO:0006012">
    <property type="term" value="P:galactose metabolic process"/>
    <property type="evidence" value="ECO:0007669"/>
    <property type="project" value="UniProtKB-UniRule"/>
</dbReference>
<sequence>MEQQITHSQSPEHIAQLGAFKAEVVINSPGRVNLIGEHTDYNNGFVMPTAIDKTIQFYLKKNGTPSQARITSLNYDSHFSFDVATYDPNGAEWTRYIVGVVEEIKKLGHSLKGFDCMMYSNLPMGAGISSSAALECGLAKGINELFDLGLTDLEIIKLSQMAEHNYVGTKCGVMDQFASVMSKENHVIQLDCQSLEYQLLPFAIEPYKLLLLNTNVSHSLSTSEYNVRRAECEAGVALLQKWYPEIITLRDVTLEQLQKHKADFDPVVYKRCEYVLEENQRVALAAKALKAEDLKTFGTLMYGSHEGLQHKYQVSCKELDFLTDFSKNYDAVLGCRMMGGGFGGCTINLIHEDHIDAYVEAAKKAYHKQFNIKLSTFTAMPANGGERIH</sequence>
<comment type="similarity">
    <text evidence="1">Belongs to the GHMP kinase family. GalK subfamily.</text>
</comment>
<reference evidence="17" key="1">
    <citation type="submission" date="2016-11" db="EMBL/GenBank/DDBJ databases">
        <authorList>
            <person name="Varghese N."/>
            <person name="Submissions S."/>
        </authorList>
    </citation>
    <scope>NUCLEOTIDE SEQUENCE [LARGE SCALE GENOMIC DNA]</scope>
    <source>
        <strain evidence="17">DSM 19859</strain>
    </source>
</reference>
<keyword evidence="3" id="KW-0808">Transferase</keyword>
<evidence type="ECO:0000256" key="4">
    <source>
        <dbReference type="ARBA" id="ARBA00022723"/>
    </source>
</evidence>
<dbReference type="Pfam" id="PF00288">
    <property type="entry name" value="GHMP_kinases_N"/>
    <property type="match status" value="1"/>
</dbReference>
<dbReference type="STRING" id="573501.SAMN04487999_2323"/>
<feature type="domain" description="Galactokinase N-terminal" evidence="14">
    <location>
        <begin position="21"/>
        <end position="55"/>
    </location>
</feature>
<evidence type="ECO:0000259" key="13">
    <source>
        <dbReference type="Pfam" id="PF08544"/>
    </source>
</evidence>
<evidence type="ECO:0000256" key="6">
    <source>
        <dbReference type="ARBA" id="ARBA00022777"/>
    </source>
</evidence>
<evidence type="ECO:0000313" key="15">
    <source>
        <dbReference type="EMBL" id="RXG29498.1"/>
    </source>
</evidence>
<keyword evidence="5" id="KW-0547">Nucleotide-binding</keyword>
<dbReference type="PANTHER" id="PTHR10457:SF7">
    <property type="entry name" value="GALACTOKINASE-RELATED"/>
    <property type="match status" value="1"/>
</dbReference>
<name>A0A1M5YUK0_9FLAO</name>
<keyword evidence="6 16" id="KW-0418">Kinase</keyword>
<dbReference type="AlphaFoldDB" id="A0A1M5YUK0"/>
<dbReference type="EMBL" id="FQXT01000004">
    <property type="protein sequence ID" value="SHI15263.1"/>
    <property type="molecule type" value="Genomic_DNA"/>
</dbReference>
<dbReference type="GO" id="GO:0004335">
    <property type="term" value="F:galactokinase activity"/>
    <property type="evidence" value="ECO:0007669"/>
    <property type="project" value="UniProtKB-UniRule"/>
</dbReference>
<keyword evidence="4" id="KW-0479">Metal-binding</keyword>
<dbReference type="EMBL" id="QOVN01000003">
    <property type="protein sequence ID" value="RXG29498.1"/>
    <property type="molecule type" value="Genomic_DNA"/>
</dbReference>
<keyword evidence="18" id="KW-1185">Reference proteome</keyword>
<dbReference type="Proteomes" id="UP000184240">
    <property type="component" value="Unassembled WGS sequence"/>
</dbReference>
<evidence type="ECO:0000256" key="11">
    <source>
        <dbReference type="NCBIfam" id="TIGR00131"/>
    </source>
</evidence>
<dbReference type="EC" id="2.7.1.6" evidence="11"/>
<dbReference type="Pfam" id="PF10509">
    <property type="entry name" value="GalKase_gal_bdg"/>
    <property type="match status" value="1"/>
</dbReference>
<dbReference type="InterPro" id="IPR006206">
    <property type="entry name" value="Mevalonate/galactokinase"/>
</dbReference>
<dbReference type="GO" id="GO:0005829">
    <property type="term" value="C:cytosol"/>
    <property type="evidence" value="ECO:0007669"/>
    <property type="project" value="TreeGrafter"/>
</dbReference>
<dbReference type="InterPro" id="IPR014721">
    <property type="entry name" value="Ribsml_uS5_D2-typ_fold_subgr"/>
</dbReference>
<feature type="domain" description="GHMP kinase N-terminal" evidence="12">
    <location>
        <begin position="96"/>
        <end position="182"/>
    </location>
</feature>
<keyword evidence="8" id="KW-0460">Magnesium</keyword>
<reference evidence="16" key="2">
    <citation type="submission" date="2016-11" db="EMBL/GenBank/DDBJ databases">
        <authorList>
            <person name="Jaros S."/>
            <person name="Januszkiewicz K."/>
            <person name="Wedrychowicz H."/>
        </authorList>
    </citation>
    <scope>NUCLEOTIDE SEQUENCE [LARGE SCALE GENOMIC DNA]</scope>
    <source>
        <strain evidence="16">DSM 19859</strain>
    </source>
</reference>
<evidence type="ECO:0000259" key="14">
    <source>
        <dbReference type="Pfam" id="PF10509"/>
    </source>
</evidence>
<evidence type="ECO:0000313" key="16">
    <source>
        <dbReference type="EMBL" id="SHI15263.1"/>
    </source>
</evidence>
<evidence type="ECO:0000256" key="3">
    <source>
        <dbReference type="ARBA" id="ARBA00022679"/>
    </source>
</evidence>
<evidence type="ECO:0000256" key="5">
    <source>
        <dbReference type="ARBA" id="ARBA00022741"/>
    </source>
</evidence>
<evidence type="ECO:0000256" key="8">
    <source>
        <dbReference type="ARBA" id="ARBA00022842"/>
    </source>
</evidence>
<dbReference type="Gene3D" id="3.30.70.890">
    <property type="entry name" value="GHMP kinase, C-terminal domain"/>
    <property type="match status" value="1"/>
</dbReference>
<dbReference type="InterPro" id="IPR000705">
    <property type="entry name" value="Galactokinase"/>
</dbReference>
<dbReference type="GO" id="GO:0046872">
    <property type="term" value="F:metal ion binding"/>
    <property type="evidence" value="ECO:0007669"/>
    <property type="project" value="UniProtKB-KW"/>
</dbReference>
<dbReference type="PRINTS" id="PR00959">
    <property type="entry name" value="MEVGALKINASE"/>
</dbReference>
<keyword evidence="7" id="KW-0067">ATP-binding</keyword>
<dbReference type="InterPro" id="IPR020568">
    <property type="entry name" value="Ribosomal_Su5_D2-typ_SF"/>
</dbReference>
<dbReference type="FunFam" id="3.30.230.10:FF:000017">
    <property type="entry name" value="Galactokinase"/>
    <property type="match status" value="1"/>
</dbReference>
<dbReference type="InterPro" id="IPR019741">
    <property type="entry name" value="Galactokinase_CS"/>
</dbReference>
<dbReference type="Pfam" id="PF08544">
    <property type="entry name" value="GHMP_kinases_C"/>
    <property type="match status" value="1"/>
</dbReference>
<gene>
    <name evidence="15" type="ORF">DSM01_1598</name>
    <name evidence="16" type="ORF">SAMN04487999_2323</name>
</gene>
<protein>
    <recommendedName>
        <fullName evidence="11">Galactokinase</fullName>
        <ecNumber evidence="11">2.7.1.6</ecNumber>
    </recommendedName>
</protein>
<evidence type="ECO:0000259" key="12">
    <source>
        <dbReference type="Pfam" id="PF00288"/>
    </source>
</evidence>
<proteinExistence type="inferred from homology"/>
<dbReference type="GO" id="GO:0005524">
    <property type="term" value="F:ATP binding"/>
    <property type="evidence" value="ECO:0007669"/>
    <property type="project" value="UniProtKB-UniRule"/>
</dbReference>
<keyword evidence="9" id="KW-0299">Galactose metabolism</keyword>
<dbReference type="PROSITE" id="PS00106">
    <property type="entry name" value="GALACTOKINASE"/>
    <property type="match status" value="1"/>
</dbReference>
<dbReference type="RefSeq" id="WP_233430640.1">
    <property type="nucleotide sequence ID" value="NZ_FQXT01000004.1"/>
</dbReference>
<dbReference type="InterPro" id="IPR013750">
    <property type="entry name" value="GHMP_kinase_C_dom"/>
</dbReference>
<feature type="domain" description="GHMP kinase C-terminal" evidence="13">
    <location>
        <begin position="285"/>
        <end position="367"/>
    </location>
</feature>
<dbReference type="NCBIfam" id="TIGR00131">
    <property type="entry name" value="gal_kin"/>
    <property type="match status" value="1"/>
</dbReference>
<dbReference type="SUPFAM" id="SSF55060">
    <property type="entry name" value="GHMP Kinase, C-terminal domain"/>
    <property type="match status" value="1"/>
</dbReference>
<dbReference type="PIRSF" id="PIRSF000530">
    <property type="entry name" value="Galactokinase"/>
    <property type="match status" value="1"/>
</dbReference>
<evidence type="ECO:0000313" key="18">
    <source>
        <dbReference type="Proteomes" id="UP000290037"/>
    </source>
</evidence>
<evidence type="ECO:0000313" key="17">
    <source>
        <dbReference type="Proteomes" id="UP000184240"/>
    </source>
</evidence>
<dbReference type="InterPro" id="IPR019539">
    <property type="entry name" value="GalKase_N"/>
</dbReference>
<evidence type="ECO:0000256" key="2">
    <source>
        <dbReference type="ARBA" id="ARBA00022490"/>
    </source>
</evidence>
<keyword evidence="2" id="KW-0963">Cytoplasm</keyword>
<evidence type="ECO:0000256" key="10">
    <source>
        <dbReference type="ARBA" id="ARBA00023277"/>
    </source>
</evidence>
<dbReference type="InterPro" id="IPR006204">
    <property type="entry name" value="GHMP_kinase_N_dom"/>
</dbReference>
<organism evidence="16 17">
    <name type="scientific">Leeuwenhoekiella palythoae</name>
    <dbReference type="NCBI Taxonomy" id="573501"/>
    <lineage>
        <taxon>Bacteria</taxon>
        <taxon>Pseudomonadati</taxon>
        <taxon>Bacteroidota</taxon>
        <taxon>Flavobacteriia</taxon>
        <taxon>Flavobacteriales</taxon>
        <taxon>Flavobacteriaceae</taxon>
        <taxon>Leeuwenhoekiella</taxon>
    </lineage>
</organism>
<keyword evidence="10" id="KW-0119">Carbohydrate metabolism</keyword>
<evidence type="ECO:0000256" key="9">
    <source>
        <dbReference type="ARBA" id="ARBA00023144"/>
    </source>
</evidence>
<evidence type="ECO:0000256" key="7">
    <source>
        <dbReference type="ARBA" id="ARBA00022840"/>
    </source>
</evidence>
<reference evidence="15 18" key="3">
    <citation type="submission" date="2018-07" db="EMBL/GenBank/DDBJ databases">
        <title>Leeuwenhoekiella genomics.</title>
        <authorList>
            <person name="Tahon G."/>
            <person name="Willems A."/>
        </authorList>
    </citation>
    <scope>NUCLEOTIDE SEQUENCE [LARGE SCALE GENOMIC DNA]</scope>
    <source>
        <strain evidence="15 18">LMG 24856</strain>
    </source>
</reference>
<evidence type="ECO:0000256" key="1">
    <source>
        <dbReference type="ARBA" id="ARBA00006566"/>
    </source>
</evidence>
<dbReference type="InterPro" id="IPR036554">
    <property type="entry name" value="GHMP_kinase_C_sf"/>
</dbReference>
<accession>A0A1M5YUK0</accession>
<dbReference type="SUPFAM" id="SSF54211">
    <property type="entry name" value="Ribosomal protein S5 domain 2-like"/>
    <property type="match status" value="1"/>
</dbReference>
<dbReference type="Gene3D" id="3.30.230.10">
    <property type="match status" value="1"/>
</dbReference>
<dbReference type="FunFam" id="3.30.70.890:FF:000001">
    <property type="entry name" value="Galactokinase"/>
    <property type="match status" value="1"/>
</dbReference>
<dbReference type="PANTHER" id="PTHR10457">
    <property type="entry name" value="MEVALONATE KINASE/GALACTOKINASE"/>
    <property type="match status" value="1"/>
</dbReference>